<comment type="cofactor">
    <cofactor evidence="7">
        <name>Zn(2+)</name>
        <dbReference type="ChEBI" id="CHEBI:29105"/>
    </cofactor>
    <text evidence="7">Binds 1 zinc ion per subunit.</text>
</comment>
<comment type="cofactor">
    <cofactor evidence="8">
        <name>Mn(2+)</name>
        <dbReference type="ChEBI" id="CHEBI:29035"/>
    </cofactor>
    <cofactor evidence="8">
        <name>Fe(2+)</name>
        <dbReference type="ChEBI" id="CHEBI:29033"/>
    </cofactor>
    <text evidence="8">Binds 1 Mn(2+) or Fe(2+) ion per subunit.</text>
</comment>
<dbReference type="GO" id="GO:0000976">
    <property type="term" value="F:transcription cis-regulatory region binding"/>
    <property type="evidence" value="ECO:0007669"/>
    <property type="project" value="TreeGrafter"/>
</dbReference>
<keyword evidence="3 7" id="KW-0862">Zinc</keyword>
<evidence type="ECO:0000313" key="9">
    <source>
        <dbReference type="EMBL" id="QNK39929.1"/>
    </source>
</evidence>
<feature type="binding site" evidence="8">
    <location>
        <position position="89"/>
    </location>
    <ligand>
        <name>Fe cation</name>
        <dbReference type="ChEBI" id="CHEBI:24875"/>
    </ligand>
</feature>
<keyword evidence="7" id="KW-0479">Metal-binding</keyword>
<accession>A0A7G8T8I8</accession>
<dbReference type="Gene3D" id="3.30.1490.190">
    <property type="match status" value="1"/>
</dbReference>
<keyword evidence="4" id="KW-0805">Transcription regulation</keyword>
<feature type="binding site" evidence="7">
    <location>
        <position position="135"/>
    </location>
    <ligand>
        <name>Zn(2+)</name>
        <dbReference type="ChEBI" id="CHEBI:29105"/>
    </ligand>
</feature>
<organism evidence="9 10">
    <name type="scientific">Caproicibacter fermentans</name>
    <dbReference type="NCBI Taxonomy" id="2576756"/>
    <lineage>
        <taxon>Bacteria</taxon>
        <taxon>Bacillati</taxon>
        <taxon>Bacillota</taxon>
        <taxon>Clostridia</taxon>
        <taxon>Eubacteriales</taxon>
        <taxon>Acutalibacteraceae</taxon>
        <taxon>Caproicibacter</taxon>
    </lineage>
</organism>
<name>A0A7G8T8I8_9FIRM</name>
<evidence type="ECO:0000256" key="7">
    <source>
        <dbReference type="PIRSR" id="PIRSR602481-1"/>
    </source>
</evidence>
<keyword evidence="5" id="KW-0238">DNA-binding</keyword>
<dbReference type="CDD" id="cd07153">
    <property type="entry name" value="Fur_like"/>
    <property type="match status" value="1"/>
</dbReference>
<dbReference type="InterPro" id="IPR036390">
    <property type="entry name" value="WH_DNA-bd_sf"/>
</dbReference>
<evidence type="ECO:0000256" key="3">
    <source>
        <dbReference type="ARBA" id="ARBA00022833"/>
    </source>
</evidence>
<evidence type="ECO:0000256" key="5">
    <source>
        <dbReference type="ARBA" id="ARBA00023125"/>
    </source>
</evidence>
<dbReference type="Pfam" id="PF01475">
    <property type="entry name" value="FUR"/>
    <property type="match status" value="1"/>
</dbReference>
<dbReference type="EMBL" id="CP060286">
    <property type="protein sequence ID" value="QNK39929.1"/>
    <property type="molecule type" value="Genomic_DNA"/>
</dbReference>
<keyword evidence="2" id="KW-0678">Repressor</keyword>
<feature type="binding site" evidence="8">
    <location>
        <position position="127"/>
    </location>
    <ligand>
        <name>Fe cation</name>
        <dbReference type="ChEBI" id="CHEBI:24875"/>
    </ligand>
</feature>
<dbReference type="GO" id="GO:0003700">
    <property type="term" value="F:DNA-binding transcription factor activity"/>
    <property type="evidence" value="ECO:0007669"/>
    <property type="project" value="InterPro"/>
</dbReference>
<proteinExistence type="inferred from homology"/>
<evidence type="ECO:0000313" key="10">
    <source>
        <dbReference type="Proteomes" id="UP000515909"/>
    </source>
</evidence>
<feature type="binding site" evidence="7">
    <location>
        <position position="98"/>
    </location>
    <ligand>
        <name>Zn(2+)</name>
        <dbReference type="ChEBI" id="CHEBI:29105"/>
    </ligand>
</feature>
<protein>
    <submittedName>
        <fullName evidence="9">Transcriptional repressor</fullName>
    </submittedName>
</protein>
<dbReference type="GO" id="GO:0008270">
    <property type="term" value="F:zinc ion binding"/>
    <property type="evidence" value="ECO:0007669"/>
    <property type="project" value="TreeGrafter"/>
</dbReference>
<dbReference type="PANTHER" id="PTHR33202:SF7">
    <property type="entry name" value="FERRIC UPTAKE REGULATION PROTEIN"/>
    <property type="match status" value="1"/>
</dbReference>
<dbReference type="InterPro" id="IPR043135">
    <property type="entry name" value="Fur_C"/>
</dbReference>
<dbReference type="Gene3D" id="1.10.10.10">
    <property type="entry name" value="Winged helix-like DNA-binding domain superfamily/Winged helix DNA-binding domain"/>
    <property type="match status" value="1"/>
</dbReference>
<evidence type="ECO:0000256" key="2">
    <source>
        <dbReference type="ARBA" id="ARBA00022491"/>
    </source>
</evidence>
<keyword evidence="8" id="KW-0408">Iron</keyword>
<dbReference type="InterPro" id="IPR036388">
    <property type="entry name" value="WH-like_DNA-bd_sf"/>
</dbReference>
<keyword evidence="6" id="KW-0804">Transcription</keyword>
<evidence type="ECO:0000256" key="8">
    <source>
        <dbReference type="PIRSR" id="PIRSR602481-2"/>
    </source>
</evidence>
<reference evidence="9 10" key="1">
    <citation type="submission" date="2020-08" db="EMBL/GenBank/DDBJ databases">
        <title>The isolate Caproiciproducens sp. 7D4C2 produces n-caproate at mildly acidic conditions from hexoses: genome and rBOX comparison with related strains and chain-elongating bacteria.</title>
        <authorList>
            <person name="Esquivel-Elizondo S."/>
            <person name="Bagci C."/>
            <person name="Temovska M."/>
            <person name="Jeon B.S."/>
            <person name="Bessarab I."/>
            <person name="Williams R.B.H."/>
            <person name="Huson D.H."/>
            <person name="Angenent L.T."/>
        </authorList>
    </citation>
    <scope>NUCLEOTIDE SEQUENCE [LARGE SCALE GENOMIC DNA]</scope>
    <source>
        <strain evidence="9 10">7D4C2</strain>
    </source>
</reference>
<comment type="similarity">
    <text evidence="1">Belongs to the Fur family.</text>
</comment>
<evidence type="ECO:0000256" key="6">
    <source>
        <dbReference type="ARBA" id="ARBA00023163"/>
    </source>
</evidence>
<gene>
    <name evidence="9" type="ORF">HCR03_14615</name>
</gene>
<evidence type="ECO:0000256" key="4">
    <source>
        <dbReference type="ARBA" id="ARBA00023015"/>
    </source>
</evidence>
<dbReference type="GO" id="GO:1900376">
    <property type="term" value="P:regulation of secondary metabolite biosynthetic process"/>
    <property type="evidence" value="ECO:0007669"/>
    <property type="project" value="TreeGrafter"/>
</dbReference>
<evidence type="ECO:0000256" key="1">
    <source>
        <dbReference type="ARBA" id="ARBA00007957"/>
    </source>
</evidence>
<dbReference type="SUPFAM" id="SSF46785">
    <property type="entry name" value="Winged helix' DNA-binding domain"/>
    <property type="match status" value="1"/>
</dbReference>
<dbReference type="KEGG" id="cfem:HCR03_14615"/>
<dbReference type="Proteomes" id="UP000515909">
    <property type="component" value="Chromosome"/>
</dbReference>
<feature type="binding site" evidence="7">
    <location>
        <position position="95"/>
    </location>
    <ligand>
        <name>Zn(2+)</name>
        <dbReference type="ChEBI" id="CHEBI:29105"/>
    </ligand>
</feature>
<sequence length="146" mass="17038">MKKTDFSNDLIRSGLKTTKPRTDIMDILKKSDKPLSAEQVFFELRKREIRVNLSTVYRVLKTLADKNLAVKLNIPGNSRTLYEFKRLGHKHYLICLGCNKVLAINRCPLGNYEESLAKETNYVISWHKLVIYGYCPKCREKYAHKE</sequence>
<dbReference type="GO" id="GO:0045892">
    <property type="term" value="P:negative regulation of DNA-templated transcription"/>
    <property type="evidence" value="ECO:0007669"/>
    <property type="project" value="TreeGrafter"/>
</dbReference>
<dbReference type="AlphaFoldDB" id="A0A7G8T8I8"/>
<feature type="binding site" evidence="7">
    <location>
        <position position="138"/>
    </location>
    <ligand>
        <name>Zn(2+)</name>
        <dbReference type="ChEBI" id="CHEBI:29105"/>
    </ligand>
</feature>
<dbReference type="PANTHER" id="PTHR33202">
    <property type="entry name" value="ZINC UPTAKE REGULATION PROTEIN"/>
    <property type="match status" value="1"/>
</dbReference>
<dbReference type="RefSeq" id="WP_187035008.1">
    <property type="nucleotide sequence ID" value="NZ_CP060286.1"/>
</dbReference>
<dbReference type="InterPro" id="IPR002481">
    <property type="entry name" value="FUR"/>
</dbReference>